<evidence type="ECO:0000313" key="7">
    <source>
        <dbReference type="Proteomes" id="UP001497444"/>
    </source>
</evidence>
<keyword evidence="5" id="KW-0812">Transmembrane</keyword>
<protein>
    <submittedName>
        <fullName evidence="6">Uncharacterized protein</fullName>
    </submittedName>
</protein>
<dbReference type="InterPro" id="IPR006766">
    <property type="entry name" value="EXORDIUM-like"/>
</dbReference>
<evidence type="ECO:0000256" key="4">
    <source>
        <dbReference type="ARBA" id="ARBA00023591"/>
    </source>
</evidence>
<keyword evidence="5" id="KW-0472">Membrane</keyword>
<keyword evidence="2" id="KW-0964">Secreted</keyword>
<comment type="similarity">
    <text evidence="4">Belongs to the EXORDIUM family.</text>
</comment>
<accession>A0ABP0V802</accession>
<evidence type="ECO:0000313" key="6">
    <source>
        <dbReference type="EMBL" id="CAK9250566.1"/>
    </source>
</evidence>
<sequence length="455" mass="47458">YMAQLDRTASLSVREAMAAVQRSNSSVKENSSTPILQRTSSMLKGTLQQLPAQLKSLPSLSLKDQQGGGAGGANKFGSAAIRNRNIVIAVLSTFLFLAVVSWPWHGSMMGASYQRADVLLGVSRVGEGGTSDPFQSKWANAGRVLPYHRQLEVSKNLGSTKFLVTPAPLLVPYHKGPVLTGEGGVLKVYLIYYGLFSPSQRATVSSFLASFAATPVAGTPSVAGWWAITGGFKDAANEAVAKTVVAGEAYDYATYSKGKSLLYSDIEALVTGAIAAGGVPLDATGLYVVLTAADVSVQGFCSLECGTHLYTSPAKATQNHALTYAWVGNAVKQCPGFCDWPYAKAAPGTGPNTPALKPPNSDVGIDGMIITLASLMAGAATNPFANAYFEGDAADPLEIAGVCGGIYGEGAYPGNPGTLLVDKKGASFNAYGTDGREFLLPWIYNPATKQCAGQI</sequence>
<dbReference type="Pfam" id="PF04674">
    <property type="entry name" value="Phi_1"/>
    <property type="match status" value="1"/>
</dbReference>
<dbReference type="Proteomes" id="UP001497444">
    <property type="component" value="Unassembled WGS sequence"/>
</dbReference>
<feature type="non-terminal residue" evidence="6">
    <location>
        <position position="1"/>
    </location>
</feature>
<dbReference type="PANTHER" id="PTHR31279">
    <property type="entry name" value="PROTEIN EXORDIUM-LIKE 5"/>
    <property type="match status" value="1"/>
</dbReference>
<gene>
    <name evidence="6" type="ORF">CSSPJE1EN1_LOCUS25944</name>
</gene>
<evidence type="ECO:0000256" key="1">
    <source>
        <dbReference type="ARBA" id="ARBA00004613"/>
    </source>
</evidence>
<organism evidence="6 7">
    <name type="scientific">Sphagnum jensenii</name>
    <dbReference type="NCBI Taxonomy" id="128206"/>
    <lineage>
        <taxon>Eukaryota</taxon>
        <taxon>Viridiplantae</taxon>
        <taxon>Streptophyta</taxon>
        <taxon>Embryophyta</taxon>
        <taxon>Bryophyta</taxon>
        <taxon>Sphagnophytina</taxon>
        <taxon>Sphagnopsida</taxon>
        <taxon>Sphagnales</taxon>
        <taxon>Sphagnaceae</taxon>
        <taxon>Sphagnum</taxon>
    </lineage>
</organism>
<comment type="caution">
    <text evidence="6">The sequence shown here is derived from an EMBL/GenBank/DDBJ whole genome shotgun (WGS) entry which is preliminary data.</text>
</comment>
<feature type="transmembrane region" description="Helical" evidence="5">
    <location>
        <begin position="85"/>
        <end position="104"/>
    </location>
</feature>
<name>A0ABP0V802_9BRYO</name>
<reference evidence="6" key="1">
    <citation type="submission" date="2024-02" db="EMBL/GenBank/DDBJ databases">
        <authorList>
            <consortium name="ELIXIR-Norway"/>
            <consortium name="Elixir Norway"/>
        </authorList>
    </citation>
    <scope>NUCLEOTIDE SEQUENCE</scope>
</reference>
<dbReference type="PANTHER" id="PTHR31279:SF79">
    <property type="entry name" value="PROTEIN EXORDIUM-LIKE 2"/>
    <property type="match status" value="1"/>
</dbReference>
<comment type="subcellular location">
    <subcellularLocation>
        <location evidence="1">Secreted</location>
    </subcellularLocation>
</comment>
<evidence type="ECO:0000256" key="5">
    <source>
        <dbReference type="SAM" id="Phobius"/>
    </source>
</evidence>
<proteinExistence type="inferred from homology"/>
<keyword evidence="5" id="KW-1133">Transmembrane helix</keyword>
<dbReference type="EMBL" id="CAXAQS010000195">
    <property type="protein sequence ID" value="CAK9250566.1"/>
    <property type="molecule type" value="Genomic_DNA"/>
</dbReference>
<evidence type="ECO:0000256" key="3">
    <source>
        <dbReference type="ARBA" id="ARBA00022729"/>
    </source>
</evidence>
<keyword evidence="7" id="KW-1185">Reference proteome</keyword>
<evidence type="ECO:0000256" key="2">
    <source>
        <dbReference type="ARBA" id="ARBA00022525"/>
    </source>
</evidence>
<keyword evidence="3" id="KW-0732">Signal</keyword>